<evidence type="ECO:0000256" key="7">
    <source>
        <dbReference type="ARBA" id="ARBA00022777"/>
    </source>
</evidence>
<comment type="subcellular location">
    <subcellularLocation>
        <location evidence="12">Cytoplasm</location>
    </subcellularLocation>
</comment>
<name>A0ABN0PG67_STASI</name>
<comment type="pathway">
    <text evidence="12">Carbohydrate metabolism; D-ribose degradation; D-ribose 5-phosphate from beta-D-ribopyranose: step 2/2.</text>
</comment>
<evidence type="ECO:0000256" key="1">
    <source>
        <dbReference type="ARBA" id="ARBA00005380"/>
    </source>
</evidence>
<keyword evidence="6 12" id="KW-0547">Nucleotide-binding</keyword>
<accession>A0ABN0PG67</accession>
<keyword evidence="9 12" id="KW-0460">Magnesium</keyword>
<dbReference type="InterPro" id="IPR002173">
    <property type="entry name" value="Carboh/pur_kinase_PfkB_CS"/>
</dbReference>
<dbReference type="InterPro" id="IPR011611">
    <property type="entry name" value="PfkB_dom"/>
</dbReference>
<evidence type="ECO:0000313" key="14">
    <source>
        <dbReference type="EMBL" id="ERS94652.1"/>
    </source>
</evidence>
<comment type="similarity">
    <text evidence="12">Belongs to the carbohydrate kinase PfkB family. Ribokinase subfamily.</text>
</comment>
<keyword evidence="10 12" id="KW-0630">Potassium</keyword>
<evidence type="ECO:0000256" key="12">
    <source>
        <dbReference type="HAMAP-Rule" id="MF_01987"/>
    </source>
</evidence>
<dbReference type="PRINTS" id="PR00990">
    <property type="entry name" value="RIBOKINASE"/>
</dbReference>
<protein>
    <recommendedName>
        <fullName evidence="3 12">Ribokinase</fullName>
        <shortName evidence="12">RK</shortName>
        <ecNumber evidence="2 12">2.7.1.15</ecNumber>
    </recommendedName>
</protein>
<keyword evidence="12" id="KW-0963">Cytoplasm</keyword>
<dbReference type="InterPro" id="IPR002139">
    <property type="entry name" value="Ribo/fructo_kinase"/>
</dbReference>
<comment type="cofactor">
    <cofactor evidence="12">
        <name>Mg(2+)</name>
        <dbReference type="ChEBI" id="CHEBI:18420"/>
    </cofactor>
    <text evidence="12">Requires a divalent cation, most likely magnesium in vivo, as an electrophilic catalyst to aid phosphoryl group transfer. It is the chelate of the metal and the nucleotide that is the actual substrate.</text>
</comment>
<feature type="binding site" evidence="12">
    <location>
        <begin position="253"/>
        <end position="254"/>
    </location>
    <ligand>
        <name>ATP</name>
        <dbReference type="ChEBI" id="CHEBI:30616"/>
    </ligand>
</feature>
<keyword evidence="15" id="KW-1185">Reference proteome</keyword>
<keyword evidence="5 12" id="KW-0479">Metal-binding</keyword>
<evidence type="ECO:0000256" key="3">
    <source>
        <dbReference type="ARBA" id="ARBA00016943"/>
    </source>
</evidence>
<feature type="binding site" evidence="12">
    <location>
        <position position="290"/>
    </location>
    <ligand>
        <name>K(+)</name>
        <dbReference type="ChEBI" id="CHEBI:29103"/>
    </ligand>
</feature>
<feature type="binding site" evidence="12">
    <location>
        <position position="186"/>
    </location>
    <ligand>
        <name>ATP</name>
        <dbReference type="ChEBI" id="CHEBI:30616"/>
    </ligand>
</feature>
<evidence type="ECO:0000256" key="11">
    <source>
        <dbReference type="ARBA" id="ARBA00023277"/>
    </source>
</evidence>
<evidence type="ECO:0000256" key="6">
    <source>
        <dbReference type="ARBA" id="ARBA00022741"/>
    </source>
</evidence>
<feature type="binding site" evidence="12">
    <location>
        <position position="285"/>
    </location>
    <ligand>
        <name>K(+)</name>
        <dbReference type="ChEBI" id="CHEBI:29103"/>
    </ligand>
</feature>
<comment type="subunit">
    <text evidence="12">Homodimer.</text>
</comment>
<evidence type="ECO:0000313" key="15">
    <source>
        <dbReference type="Proteomes" id="UP000017131"/>
    </source>
</evidence>
<evidence type="ECO:0000259" key="13">
    <source>
        <dbReference type="Pfam" id="PF00294"/>
    </source>
</evidence>
<feature type="binding site" evidence="12">
    <location>
        <begin position="222"/>
        <end position="227"/>
    </location>
    <ligand>
        <name>ATP</name>
        <dbReference type="ChEBI" id="CHEBI:30616"/>
    </ligand>
</feature>
<feature type="domain" description="Carbohydrate kinase PfkB" evidence="13">
    <location>
        <begin position="3"/>
        <end position="296"/>
    </location>
</feature>
<sequence>MTNKVVILGSTNVDQFLTVERYAKPGETLHVKEGQKKYGGGKGANQAIATARMNADTTFISKVGKDGLADFMFEGFKEAGMNTEYITESETADTGQAFITVDKDGSNTIYVYGGANMDITPEDVAQAEAVIKEADYVVAQLEVPIPAIIRAFEIARKHGITTILNPAPASELLEELLGLIDVIIPNEFEAEILSGIPVTDEKSMAQNADYFLSLGIKVVLITIGAQGTYYAVKGNSGLVKAYKVDVVDTTAAGDTFIGAFVSAFDVKQMNLETAIDFANKAASYTVQKAGAQISIPFAKDIEY</sequence>
<evidence type="ECO:0000256" key="10">
    <source>
        <dbReference type="ARBA" id="ARBA00022958"/>
    </source>
</evidence>
<comment type="caution">
    <text evidence="14">The sequence shown here is derived from an EMBL/GenBank/DDBJ whole genome shotgun (WGS) entry which is preliminary data.</text>
</comment>
<feature type="binding site" evidence="12">
    <location>
        <position position="248"/>
    </location>
    <ligand>
        <name>K(+)</name>
        <dbReference type="ChEBI" id="CHEBI:29103"/>
    </ligand>
</feature>
<dbReference type="PANTHER" id="PTHR10584:SF166">
    <property type="entry name" value="RIBOKINASE"/>
    <property type="match status" value="1"/>
</dbReference>
<dbReference type="InterPro" id="IPR011877">
    <property type="entry name" value="Ribokinase"/>
</dbReference>
<feature type="binding site" evidence="12">
    <location>
        <begin position="12"/>
        <end position="14"/>
    </location>
    <ligand>
        <name>substrate</name>
    </ligand>
</feature>
<dbReference type="PANTHER" id="PTHR10584">
    <property type="entry name" value="SUGAR KINASE"/>
    <property type="match status" value="1"/>
</dbReference>
<gene>
    <name evidence="12" type="primary">rbsK</name>
    <name evidence="14" type="ORF">SSIM_00735</name>
</gene>
<feature type="binding site" evidence="12">
    <location>
        <position position="142"/>
    </location>
    <ligand>
        <name>substrate</name>
    </ligand>
</feature>
<comment type="activity regulation">
    <text evidence="12">Activated by a monovalent cation that binds near, but not in, the active site. The most likely occupant of the site in vivo is potassium. Ion binding induces a conformational change that may alter substrate affinity.</text>
</comment>
<dbReference type="NCBIfam" id="TIGR02152">
    <property type="entry name" value="D_ribokin_bact"/>
    <property type="match status" value="1"/>
</dbReference>
<evidence type="ECO:0000256" key="4">
    <source>
        <dbReference type="ARBA" id="ARBA00022679"/>
    </source>
</evidence>
<dbReference type="Gene3D" id="3.40.1190.20">
    <property type="match status" value="1"/>
</dbReference>
<comment type="caution">
    <text evidence="12">Lacks conserved residue(s) required for the propagation of feature annotation.</text>
</comment>
<feature type="binding site" evidence="12">
    <location>
        <position position="279"/>
    </location>
    <ligand>
        <name>ATP</name>
        <dbReference type="ChEBI" id="CHEBI:30616"/>
    </ligand>
</feature>
<dbReference type="SUPFAM" id="SSF53613">
    <property type="entry name" value="Ribokinase-like"/>
    <property type="match status" value="1"/>
</dbReference>
<feature type="binding site" evidence="12">
    <location>
        <position position="250"/>
    </location>
    <ligand>
        <name>K(+)</name>
        <dbReference type="ChEBI" id="CHEBI:29103"/>
    </ligand>
</feature>
<feature type="binding site" evidence="12">
    <location>
        <position position="254"/>
    </location>
    <ligand>
        <name>substrate</name>
    </ligand>
</feature>
<dbReference type="Proteomes" id="UP000017131">
    <property type="component" value="Unassembled WGS sequence"/>
</dbReference>
<reference evidence="14 15" key="1">
    <citation type="journal article" date="2013" name="Genome Announc.">
        <title>Draft Genome Sequence of Staphylococcus simulans UMC-CNS-990, Isolated from a Case of Chronic Bovine Mastitis.</title>
        <authorList>
            <person name="Calcutt M.J."/>
            <person name="Foecking M.F."/>
            <person name="Hsieh H.Y."/>
            <person name="Perry J."/>
            <person name="Stewart G.C."/>
            <person name="Middleton J.R."/>
        </authorList>
    </citation>
    <scope>NUCLEOTIDE SEQUENCE [LARGE SCALE GENOMIC DNA]</scope>
    <source>
        <strain evidence="14 15">UMC-CNS-990</strain>
    </source>
</reference>
<comment type="function">
    <text evidence="12">Catalyzes the phosphorylation of ribose at O-5 in a reaction requiring ATP and magnesium. The resulting D-ribose-5-phosphate can then be used either for sythesis of nucleotides, histidine, and tryptophan, or as a component of the pentose phosphate pathway.</text>
</comment>
<dbReference type="EMBL" id="AXDY01000001">
    <property type="protein sequence ID" value="ERS94652.1"/>
    <property type="molecule type" value="Genomic_DNA"/>
</dbReference>
<dbReference type="Pfam" id="PF00294">
    <property type="entry name" value="PfkB"/>
    <property type="match status" value="1"/>
</dbReference>
<keyword evidence="7 12" id="KW-0418">Kinase</keyword>
<evidence type="ECO:0000256" key="2">
    <source>
        <dbReference type="ARBA" id="ARBA00012035"/>
    </source>
</evidence>
<keyword evidence="11 12" id="KW-0119">Carbohydrate metabolism</keyword>
<dbReference type="HAMAP" id="MF_01987">
    <property type="entry name" value="Ribokinase"/>
    <property type="match status" value="1"/>
</dbReference>
<feature type="active site" description="Proton acceptor" evidence="12">
    <location>
        <position position="254"/>
    </location>
</feature>
<evidence type="ECO:0000256" key="9">
    <source>
        <dbReference type="ARBA" id="ARBA00022842"/>
    </source>
</evidence>
<dbReference type="PROSITE" id="PS00584">
    <property type="entry name" value="PFKB_KINASES_2"/>
    <property type="match status" value="1"/>
</dbReference>
<comment type="catalytic activity">
    <reaction evidence="12">
        <text>D-ribose + ATP = D-ribose 5-phosphate + ADP + H(+)</text>
        <dbReference type="Rhea" id="RHEA:13697"/>
        <dbReference type="ChEBI" id="CHEBI:15378"/>
        <dbReference type="ChEBI" id="CHEBI:30616"/>
        <dbReference type="ChEBI" id="CHEBI:47013"/>
        <dbReference type="ChEBI" id="CHEBI:78346"/>
        <dbReference type="ChEBI" id="CHEBI:456216"/>
        <dbReference type="EC" id="2.7.1.15"/>
    </reaction>
</comment>
<feature type="binding site" evidence="12">
    <location>
        <position position="288"/>
    </location>
    <ligand>
        <name>K(+)</name>
        <dbReference type="ChEBI" id="CHEBI:29103"/>
    </ligand>
</feature>
<dbReference type="RefSeq" id="WP_023014833.1">
    <property type="nucleotide sequence ID" value="NZ_AXDY01000001.1"/>
</dbReference>
<keyword evidence="4 12" id="KW-0808">Transferase</keyword>
<dbReference type="EC" id="2.7.1.15" evidence="2 12"/>
<comment type="similarity">
    <text evidence="1">Belongs to the carbohydrate kinase pfkB family.</text>
</comment>
<organism evidence="14 15">
    <name type="scientific">Staphylococcus simulans UMC-CNS-990</name>
    <dbReference type="NCBI Taxonomy" id="1405498"/>
    <lineage>
        <taxon>Bacteria</taxon>
        <taxon>Bacillati</taxon>
        <taxon>Bacillota</taxon>
        <taxon>Bacilli</taxon>
        <taxon>Bacillales</taxon>
        <taxon>Staphylococcaceae</taxon>
        <taxon>Staphylococcus</taxon>
    </lineage>
</organism>
<dbReference type="InterPro" id="IPR029056">
    <property type="entry name" value="Ribokinase-like"/>
</dbReference>
<dbReference type="CDD" id="cd01174">
    <property type="entry name" value="ribokinase"/>
    <property type="match status" value="1"/>
</dbReference>
<feature type="binding site" evidence="12">
    <location>
        <position position="294"/>
    </location>
    <ligand>
        <name>K(+)</name>
        <dbReference type="ChEBI" id="CHEBI:29103"/>
    </ligand>
</feature>
<feature type="binding site" evidence="12">
    <location>
        <begin position="41"/>
        <end position="45"/>
    </location>
    <ligand>
        <name>substrate</name>
    </ligand>
</feature>
<evidence type="ECO:0000256" key="5">
    <source>
        <dbReference type="ARBA" id="ARBA00022723"/>
    </source>
</evidence>
<evidence type="ECO:0000256" key="8">
    <source>
        <dbReference type="ARBA" id="ARBA00022840"/>
    </source>
</evidence>
<proteinExistence type="inferred from homology"/>
<keyword evidence="8 12" id="KW-0067">ATP-binding</keyword>